<feature type="transmembrane region" description="Helical" evidence="2">
    <location>
        <begin position="7"/>
        <end position="30"/>
    </location>
</feature>
<feature type="transmembrane region" description="Helical" evidence="2">
    <location>
        <begin position="50"/>
        <end position="69"/>
    </location>
</feature>
<dbReference type="InterPro" id="IPR036259">
    <property type="entry name" value="MFS_trans_sf"/>
</dbReference>
<keyword evidence="4" id="KW-1185">Reference proteome</keyword>
<proteinExistence type="inferred from homology"/>
<gene>
    <name evidence="3" type="ORF">H5410_053468</name>
</gene>
<accession>A0A9J5X3K4</accession>
<sequence>MRSLGIAFYLSVIGAANFVSSLLITIVDHITEKNGKSWFGKDLNSSRLDYFYWLLSIMTAVNLCVYVIVARNYSYKNVHCKATISVADCNDTDDREAMA</sequence>
<dbReference type="AlphaFoldDB" id="A0A9J5X3K4"/>
<name>A0A9J5X3K4_SOLCO</name>
<dbReference type="OrthoDB" id="8904098at2759"/>
<comment type="similarity">
    <text evidence="1">Belongs to the major facilitator superfamily. Phosphate:H(+) symporter (TC 2.A.1.9) family.</text>
</comment>
<evidence type="ECO:0000256" key="1">
    <source>
        <dbReference type="ARBA" id="ARBA00044504"/>
    </source>
</evidence>
<protein>
    <submittedName>
        <fullName evidence="3">Uncharacterized protein</fullName>
    </submittedName>
</protein>
<keyword evidence="2" id="KW-0472">Membrane</keyword>
<evidence type="ECO:0000256" key="2">
    <source>
        <dbReference type="SAM" id="Phobius"/>
    </source>
</evidence>
<dbReference type="PANTHER" id="PTHR11654">
    <property type="entry name" value="OLIGOPEPTIDE TRANSPORTER-RELATED"/>
    <property type="match status" value="1"/>
</dbReference>
<dbReference type="Gene3D" id="1.20.1250.20">
    <property type="entry name" value="MFS general substrate transporter like domains"/>
    <property type="match status" value="1"/>
</dbReference>
<evidence type="ECO:0000313" key="3">
    <source>
        <dbReference type="EMBL" id="KAG5582841.1"/>
    </source>
</evidence>
<dbReference type="EMBL" id="JACXVP010000010">
    <property type="protein sequence ID" value="KAG5582841.1"/>
    <property type="molecule type" value="Genomic_DNA"/>
</dbReference>
<dbReference type="Proteomes" id="UP000824120">
    <property type="component" value="Chromosome 10"/>
</dbReference>
<evidence type="ECO:0000313" key="4">
    <source>
        <dbReference type="Proteomes" id="UP000824120"/>
    </source>
</evidence>
<comment type="caution">
    <text evidence="3">The sequence shown here is derived from an EMBL/GenBank/DDBJ whole genome shotgun (WGS) entry which is preliminary data.</text>
</comment>
<keyword evidence="2" id="KW-0812">Transmembrane</keyword>
<reference evidence="3 4" key="1">
    <citation type="submission" date="2020-09" db="EMBL/GenBank/DDBJ databases">
        <title>De no assembly of potato wild relative species, Solanum commersonii.</title>
        <authorList>
            <person name="Cho K."/>
        </authorList>
    </citation>
    <scope>NUCLEOTIDE SEQUENCE [LARGE SCALE GENOMIC DNA]</scope>
    <source>
        <strain evidence="3">LZ3.2</strain>
        <tissue evidence="3">Leaf</tissue>
    </source>
</reference>
<organism evidence="3 4">
    <name type="scientific">Solanum commersonii</name>
    <name type="common">Commerson's wild potato</name>
    <name type="synonym">Commerson's nightshade</name>
    <dbReference type="NCBI Taxonomy" id="4109"/>
    <lineage>
        <taxon>Eukaryota</taxon>
        <taxon>Viridiplantae</taxon>
        <taxon>Streptophyta</taxon>
        <taxon>Embryophyta</taxon>
        <taxon>Tracheophyta</taxon>
        <taxon>Spermatophyta</taxon>
        <taxon>Magnoliopsida</taxon>
        <taxon>eudicotyledons</taxon>
        <taxon>Gunneridae</taxon>
        <taxon>Pentapetalae</taxon>
        <taxon>asterids</taxon>
        <taxon>lamiids</taxon>
        <taxon>Solanales</taxon>
        <taxon>Solanaceae</taxon>
        <taxon>Solanoideae</taxon>
        <taxon>Solaneae</taxon>
        <taxon>Solanum</taxon>
    </lineage>
</organism>
<keyword evidence="2" id="KW-1133">Transmembrane helix</keyword>